<dbReference type="RefSeq" id="WP_053100505.1">
    <property type="nucleotide sequence ID" value="NZ_CP012365.1"/>
</dbReference>
<organism evidence="6 7">
    <name type="scientific">Thiopseudomonas alkaliphila</name>
    <dbReference type="NCBI Taxonomy" id="1697053"/>
    <lineage>
        <taxon>Bacteria</taxon>
        <taxon>Pseudomonadati</taxon>
        <taxon>Pseudomonadota</taxon>
        <taxon>Gammaproteobacteria</taxon>
        <taxon>Pseudomonadales</taxon>
        <taxon>Pseudomonadaceae</taxon>
        <taxon>Thiopseudomonas</taxon>
    </lineage>
</organism>
<dbReference type="SUPFAM" id="SSF56300">
    <property type="entry name" value="Metallo-dependent phosphatases"/>
    <property type="match status" value="1"/>
</dbReference>
<evidence type="ECO:0000256" key="1">
    <source>
        <dbReference type="ARBA" id="ARBA00022723"/>
    </source>
</evidence>
<dbReference type="EMBL" id="CP012365">
    <property type="protein sequence ID" value="AKX59332.1"/>
    <property type="molecule type" value="Genomic_DNA"/>
</dbReference>
<evidence type="ECO:0000313" key="6">
    <source>
        <dbReference type="EMBL" id="AKX59332.1"/>
    </source>
</evidence>
<comment type="similarity">
    <text evidence="4">Belongs to the cyclic nucleotide phosphodiesterase class-III family.</text>
</comment>
<dbReference type="GO" id="GO:0004112">
    <property type="term" value="F:cyclic-nucleotide phosphodiesterase activity"/>
    <property type="evidence" value="ECO:0007669"/>
    <property type="project" value="InterPro"/>
</dbReference>
<accession>A0A0K1XDT9</accession>
<dbReference type="AlphaFoldDB" id="A0A0K1XDT9"/>
<dbReference type="NCBIfam" id="NF008359">
    <property type="entry name" value="PRK11148.1"/>
    <property type="match status" value="1"/>
</dbReference>
<dbReference type="PANTHER" id="PTHR42988">
    <property type="entry name" value="PHOSPHOHYDROLASE"/>
    <property type="match status" value="1"/>
</dbReference>
<dbReference type="InterPro" id="IPR050884">
    <property type="entry name" value="CNP_phosphodiesterase-III"/>
</dbReference>
<sequence length="270" mass="29883">MPQIATAQPAIRLLQITDTHLFADRSQQLLGINTYASLAALTQQIAQRLTQPVDALLLTGDLVQDHSPEGYEYVEQLTQSLAKRQFWLLGNHDERAVMTQHPQGALYLQAEYVLGNWALLLLDSQVAGCAYGRLDTAQLMALEHKLTNLSAEHVLLAVHHHCLPVGSAWIDQIGLRNADQLLALCAKYPQVKVIISGHVHQASHQQVAGLDVLTTPSSCVQFLPKAEDFAVDTLQPGYRWLTLYADGRVETHVERLQEPCFVPDPEAAGY</sequence>
<name>A0A0K1XDT9_9GAMM</name>
<keyword evidence="7" id="KW-1185">Reference proteome</keyword>
<dbReference type="PATRIC" id="fig|1698449.3.peg.961"/>
<evidence type="ECO:0000259" key="5">
    <source>
        <dbReference type="Pfam" id="PF00149"/>
    </source>
</evidence>
<gene>
    <name evidence="6" type="ORF">AKN88_04805</name>
</gene>
<evidence type="ECO:0000256" key="4">
    <source>
        <dbReference type="ARBA" id="ARBA00025742"/>
    </source>
</evidence>
<dbReference type="PANTHER" id="PTHR42988:SF2">
    <property type="entry name" value="CYCLIC NUCLEOTIDE PHOSPHODIESTERASE CBUA0032-RELATED"/>
    <property type="match status" value="1"/>
</dbReference>
<dbReference type="GO" id="GO:0046872">
    <property type="term" value="F:metal ion binding"/>
    <property type="evidence" value="ECO:0007669"/>
    <property type="project" value="UniProtKB-KW"/>
</dbReference>
<protein>
    <recommendedName>
        <fullName evidence="5">Calcineurin-like phosphoesterase domain-containing protein</fullName>
    </recommendedName>
</protein>
<evidence type="ECO:0000313" key="7">
    <source>
        <dbReference type="Proteomes" id="UP000063953"/>
    </source>
</evidence>
<evidence type="ECO:0000256" key="2">
    <source>
        <dbReference type="ARBA" id="ARBA00022801"/>
    </source>
</evidence>
<dbReference type="Gene3D" id="3.60.21.10">
    <property type="match status" value="1"/>
</dbReference>
<reference evidence="6" key="1">
    <citation type="journal article" date="2015" name="Genome Announc.">
        <title>Genome Sequences of Oblitimonas alkaliphila gen. nov. sp. nov. (Proposed), a Novel Bacterium of the Pseudomonadaceae Family.</title>
        <authorList>
            <person name="Lauer A.C."/>
            <person name="Nicholson A.C."/>
            <person name="Humrighouse B.W."/>
            <person name="Emery B."/>
            <person name="Drobish A."/>
            <person name="Juieng P."/>
            <person name="Loparev V."/>
            <person name="McQuiston J.R."/>
        </authorList>
    </citation>
    <scope>NUCLEOTIDE SEQUENCE [LARGE SCALE GENOMIC DNA]</scope>
    <source>
        <strain evidence="6">E5571</strain>
    </source>
</reference>
<dbReference type="Pfam" id="PF00149">
    <property type="entry name" value="Metallophos"/>
    <property type="match status" value="1"/>
</dbReference>
<keyword evidence="3" id="KW-0408">Iron</keyword>
<proteinExistence type="inferred from homology"/>
<evidence type="ECO:0000256" key="3">
    <source>
        <dbReference type="ARBA" id="ARBA00023004"/>
    </source>
</evidence>
<dbReference type="STRING" id="1697053.AKN87_06800"/>
<dbReference type="InterPro" id="IPR004843">
    <property type="entry name" value="Calcineurin-like_PHP"/>
</dbReference>
<dbReference type="CDD" id="cd07402">
    <property type="entry name" value="MPP_GpdQ"/>
    <property type="match status" value="1"/>
</dbReference>
<dbReference type="InterPro" id="IPR029052">
    <property type="entry name" value="Metallo-depent_PP-like"/>
</dbReference>
<dbReference type="Proteomes" id="UP000063953">
    <property type="component" value="Chromosome"/>
</dbReference>
<keyword evidence="2" id="KW-0378">Hydrolase</keyword>
<feature type="domain" description="Calcineurin-like phosphoesterase" evidence="5">
    <location>
        <begin position="11"/>
        <end position="201"/>
    </location>
</feature>
<dbReference type="InterPro" id="IPR026575">
    <property type="entry name" value="GpdQ/CpdA-like"/>
</dbReference>
<keyword evidence="1" id="KW-0479">Metal-binding</keyword>